<keyword evidence="3" id="KW-1185">Reference proteome</keyword>
<evidence type="ECO:0000313" key="2">
    <source>
        <dbReference type="EMBL" id="GAC43810.1"/>
    </source>
</evidence>
<feature type="compositionally biased region" description="Polar residues" evidence="1">
    <location>
        <begin position="109"/>
        <end position="132"/>
    </location>
</feature>
<gene>
    <name evidence="2" type="ORF">PPOP_3210</name>
</gene>
<evidence type="ECO:0000256" key="1">
    <source>
        <dbReference type="SAM" id="MobiDB-lite"/>
    </source>
</evidence>
<dbReference type="EMBL" id="BALG01000255">
    <property type="protein sequence ID" value="GAC43810.1"/>
    <property type="molecule type" value="Genomic_DNA"/>
</dbReference>
<evidence type="ECO:0000313" key="3">
    <source>
        <dbReference type="Proteomes" id="UP000029453"/>
    </source>
</evidence>
<comment type="caution">
    <text evidence="2">The sequence shown here is derived from an EMBL/GenBank/DDBJ whole genome shotgun (WGS) entry which is preliminary data.</text>
</comment>
<protein>
    <submittedName>
        <fullName evidence="2">Uncharacterized protein</fullName>
    </submittedName>
</protein>
<dbReference type="AlphaFoldDB" id="M9LKH1"/>
<feature type="region of interest" description="Disordered" evidence="1">
    <location>
        <begin position="109"/>
        <end position="140"/>
    </location>
</feature>
<dbReference type="OrthoDB" id="8846935at2"/>
<organism evidence="2 3">
    <name type="scientific">Paenibacillus popilliae ATCC 14706</name>
    <dbReference type="NCBI Taxonomy" id="1212764"/>
    <lineage>
        <taxon>Bacteria</taxon>
        <taxon>Bacillati</taxon>
        <taxon>Bacillota</taxon>
        <taxon>Bacilli</taxon>
        <taxon>Bacillales</taxon>
        <taxon>Paenibacillaceae</taxon>
        <taxon>Paenibacillus</taxon>
    </lineage>
</organism>
<dbReference type="Proteomes" id="UP000029453">
    <property type="component" value="Unassembled WGS sequence"/>
</dbReference>
<sequence>MQCRYADAFEAKVRNKRNPLLARGIAAAGNAIAKAAKPYVDDAIKAAKPYVDDAVKAAKSAADDVVQGTKSLYQNITKGSSVRNIQTDVTKKTFERNLESSGFTKTTSNGVTHFTKGNTRYTTRNYSNQGSRTADYYPNGSRTPFSKIRLGD</sequence>
<reference evidence="2 3" key="1">
    <citation type="submission" date="2012-10" db="EMBL/GenBank/DDBJ databases">
        <title>Draft Genome Sequence of Paenibacillus popilliae ATCC 14706T.</title>
        <authorList>
            <person name="Iiyama K."/>
            <person name="Mori K."/>
            <person name="Mon H."/>
            <person name="Chieda Y."/>
            <person name="Lee J.M."/>
            <person name="Kusakabe T."/>
            <person name="Tashiro K."/>
            <person name="Asano S."/>
            <person name="Yasunaga-Aoki C."/>
            <person name="Shimizu S."/>
        </authorList>
    </citation>
    <scope>NUCLEOTIDE SEQUENCE [LARGE SCALE GENOMIC DNA]</scope>
    <source>
        <strain evidence="2 3">ATCC 14706</strain>
    </source>
</reference>
<dbReference type="RefSeq" id="WP_006287520.1">
    <property type="nucleotide sequence ID" value="NZ_BALG01000255.1"/>
</dbReference>
<name>M9LKH1_PAEPP</name>
<accession>M9LKH1</accession>
<proteinExistence type="predicted"/>